<dbReference type="PIRSF" id="PIRSF033093">
    <property type="entry name" value="UCP_ML1119"/>
    <property type="match status" value="1"/>
</dbReference>
<comment type="caution">
    <text evidence="3">The sequence shown here is derived from an EMBL/GenBank/DDBJ whole genome shotgun (WGS) entry which is preliminary data.</text>
</comment>
<evidence type="ECO:0000256" key="1">
    <source>
        <dbReference type="ARBA" id="ARBA00022801"/>
    </source>
</evidence>
<feature type="domain" description="Calcineurin-like phosphoesterase" evidence="2">
    <location>
        <begin position="3"/>
        <end position="192"/>
    </location>
</feature>
<reference evidence="3" key="1">
    <citation type="journal article" date="2020" name="mSystems">
        <title>Genome- and Community-Level Interaction Insights into Carbon Utilization and Element Cycling Functions of Hydrothermarchaeota in Hydrothermal Sediment.</title>
        <authorList>
            <person name="Zhou Z."/>
            <person name="Liu Y."/>
            <person name="Xu W."/>
            <person name="Pan J."/>
            <person name="Luo Z.H."/>
            <person name="Li M."/>
        </authorList>
    </citation>
    <scope>NUCLEOTIDE SEQUENCE [LARGE SCALE GENOMIC DNA]</scope>
    <source>
        <strain evidence="3">HyVt-237</strain>
    </source>
</reference>
<dbReference type="EMBL" id="DRBW01000005">
    <property type="protein sequence ID" value="HDM89592.1"/>
    <property type="molecule type" value="Genomic_DNA"/>
</dbReference>
<dbReference type="CDD" id="cd00840">
    <property type="entry name" value="MPP_Mre11_N"/>
    <property type="match status" value="1"/>
</dbReference>
<dbReference type="Gene3D" id="3.60.21.10">
    <property type="match status" value="1"/>
</dbReference>
<dbReference type="InterPro" id="IPR050535">
    <property type="entry name" value="DNA_Repair-Maintenance_Comp"/>
</dbReference>
<dbReference type="InterPro" id="IPR041796">
    <property type="entry name" value="Mre11_N"/>
</dbReference>
<evidence type="ECO:0000313" key="3">
    <source>
        <dbReference type="EMBL" id="HDM89592.1"/>
    </source>
</evidence>
<organism evidence="3">
    <name type="scientific">candidate division WOR-3 bacterium</name>
    <dbReference type="NCBI Taxonomy" id="2052148"/>
    <lineage>
        <taxon>Bacteria</taxon>
        <taxon>Bacteria division WOR-3</taxon>
    </lineage>
</organism>
<sequence length="395" mass="44392">MVRFIHTADWQIGFEAREAAEIGDELREARFETIEKIVEIALRERVDFLLVAGDLFESNFVSPRTVQRVLSLLTGLHPTPVYVLPGNHDPYTSSSIYRGKAWSHAPDHIKLLLEPVETADALIVPSPLYQKNSIEDPSAKISFPPDKEKIKIAVLHGSLAIQGMYEHDDFPISPDVAERLGADYVALGHWHSTFRLNDRVYYPGTPEPTSFSERDSGNVLLVEIDGPGSLPAVKEIGVKTLTWLEKSTELHPGRERDLLEALLEEIRKIPQKHRTLLRIRLAGFADPEFLRDSGKYFEKLEKDFLHLDVKSEAKLAPDPGEIEKIAAGSLLIKEIMKELLNLKDALAGHQGKLSDESERLLERIRKNFGDHPLDLVSSAEEALMLLAELTLSHDT</sequence>
<dbReference type="Pfam" id="PF00149">
    <property type="entry name" value="Metallophos"/>
    <property type="match status" value="1"/>
</dbReference>
<dbReference type="InterPro" id="IPR029052">
    <property type="entry name" value="Metallo-depent_PP-like"/>
</dbReference>
<dbReference type="AlphaFoldDB" id="A0A7C1BFZ1"/>
<dbReference type="GO" id="GO:0004527">
    <property type="term" value="F:exonuclease activity"/>
    <property type="evidence" value="ECO:0007669"/>
    <property type="project" value="UniProtKB-KW"/>
</dbReference>
<proteinExistence type="predicted"/>
<keyword evidence="1" id="KW-0378">Hydrolase</keyword>
<keyword evidence="3" id="KW-0540">Nuclease</keyword>
<dbReference type="InterPro" id="IPR004843">
    <property type="entry name" value="Calcineurin-like_PHP"/>
</dbReference>
<dbReference type="SUPFAM" id="SSF56300">
    <property type="entry name" value="Metallo-dependent phosphatases"/>
    <property type="match status" value="1"/>
</dbReference>
<name>A0A7C1BFZ1_UNCW3</name>
<accession>A0A7C1BFZ1</accession>
<dbReference type="PANTHER" id="PTHR30337">
    <property type="entry name" value="COMPONENT OF ATP-DEPENDENT DSDNA EXONUCLEASE"/>
    <property type="match status" value="1"/>
</dbReference>
<protein>
    <submittedName>
        <fullName evidence="3">DNA repair exonuclease</fullName>
    </submittedName>
</protein>
<dbReference type="InterPro" id="IPR014577">
    <property type="entry name" value="UCP033093_metalloPase"/>
</dbReference>
<evidence type="ECO:0000259" key="2">
    <source>
        <dbReference type="Pfam" id="PF00149"/>
    </source>
</evidence>
<dbReference type="Proteomes" id="UP000885931">
    <property type="component" value="Unassembled WGS sequence"/>
</dbReference>
<gene>
    <name evidence="3" type="ORF">ENG67_00090</name>
</gene>
<keyword evidence="3" id="KW-0269">Exonuclease</keyword>